<feature type="region of interest" description="Disordered" evidence="1">
    <location>
        <begin position="1"/>
        <end position="50"/>
    </location>
</feature>
<dbReference type="InterPro" id="IPR000953">
    <property type="entry name" value="Chromo/chromo_shadow_dom"/>
</dbReference>
<name>A0A8T2RUT6_CERRI</name>
<gene>
    <name evidence="3" type="ORF">KP509_24G048700</name>
</gene>
<protein>
    <recommendedName>
        <fullName evidence="2">Chromo domain-containing protein</fullName>
    </recommendedName>
</protein>
<reference evidence="3" key="1">
    <citation type="submission" date="2021-08" db="EMBL/GenBank/DDBJ databases">
        <title>WGS assembly of Ceratopteris richardii.</title>
        <authorList>
            <person name="Marchant D.B."/>
            <person name="Chen G."/>
            <person name="Jenkins J."/>
            <person name="Shu S."/>
            <person name="Leebens-Mack J."/>
            <person name="Grimwood J."/>
            <person name="Schmutz J."/>
            <person name="Soltis P."/>
            <person name="Soltis D."/>
            <person name="Chen Z.-H."/>
        </authorList>
    </citation>
    <scope>NUCLEOTIDE SEQUENCE</scope>
    <source>
        <strain evidence="3">Whitten #5841</strain>
        <tissue evidence="3">Leaf</tissue>
    </source>
</reference>
<dbReference type="PROSITE" id="PS50013">
    <property type="entry name" value="CHROMO_2"/>
    <property type="match status" value="1"/>
</dbReference>
<dbReference type="Pfam" id="PF03732">
    <property type="entry name" value="Retrotrans_gag"/>
    <property type="match status" value="1"/>
</dbReference>
<evidence type="ECO:0000313" key="3">
    <source>
        <dbReference type="EMBL" id="KAH7300182.1"/>
    </source>
</evidence>
<dbReference type="AlphaFoldDB" id="A0A8T2RUT6"/>
<dbReference type="InterPro" id="IPR023780">
    <property type="entry name" value="Chromo_domain"/>
</dbReference>
<evidence type="ECO:0000259" key="2">
    <source>
        <dbReference type="PROSITE" id="PS50013"/>
    </source>
</evidence>
<feature type="compositionally biased region" description="Polar residues" evidence="1">
    <location>
        <begin position="14"/>
        <end position="30"/>
    </location>
</feature>
<comment type="caution">
    <text evidence="3">The sequence shown here is derived from an EMBL/GenBank/DDBJ whole genome shotgun (WGS) entry which is preliminary data.</text>
</comment>
<dbReference type="InterPro" id="IPR016197">
    <property type="entry name" value="Chromo-like_dom_sf"/>
</dbReference>
<evidence type="ECO:0000313" key="4">
    <source>
        <dbReference type="Proteomes" id="UP000825935"/>
    </source>
</evidence>
<keyword evidence="4" id="KW-1185">Reference proteome</keyword>
<accession>A0A8T2RUT6</accession>
<proteinExistence type="predicted"/>
<sequence>MEMFPQPSSSQPPTAANQNQPMEEMTTSIPTDMHRQRPEGIPEPSQHTEGSLVAALRQELLEVRKEVMALRSTHSTHSAVAMTTLPPQFLPEPFRGDTKECEEGVISDWLSKWTGFFNMYGLVEAQRIGHLQLMLKGRAYSWWVALKPQPTTWEEFQKVFRAHFVRDDKMEAYRRLFRCKMGKRSLDAYSQEFRDLIQRTKALEEPQAWLQMLYLFGLPPAYKNEVLRNPIGSLEDIYRFARNYDSTLAISRGDKGKELPTPSHFGKVKLFSPPPSAAAQSKGLPRKEVSIDSTFRALRLEDRSKGRCYECHQTGHVHRDPVCIVRKRKKTSSSDIRTTNTAVNVVNPGMYSLDSEIFQGEIKGKTETIQTGSCTKLSSRYCGPFQITRKITEVSYELELARGITIHPVFHEIPNLEDIVQYIPLELDIVLDQREKRSRRTSYLEYLIKWKHKHESAATWESVRSLKSCFPGFIHEEIAEDSNEQ</sequence>
<dbReference type="Pfam" id="PF24626">
    <property type="entry name" value="SH3_Tf2-1"/>
    <property type="match status" value="1"/>
</dbReference>
<dbReference type="Pfam" id="PF00385">
    <property type="entry name" value="Chromo"/>
    <property type="match status" value="1"/>
</dbReference>
<dbReference type="InterPro" id="IPR056924">
    <property type="entry name" value="SH3_Tf2-1"/>
</dbReference>
<dbReference type="Proteomes" id="UP000825935">
    <property type="component" value="Chromosome 24"/>
</dbReference>
<evidence type="ECO:0000256" key="1">
    <source>
        <dbReference type="SAM" id="MobiDB-lite"/>
    </source>
</evidence>
<dbReference type="Gene3D" id="2.40.50.40">
    <property type="match status" value="1"/>
</dbReference>
<feature type="compositionally biased region" description="Low complexity" evidence="1">
    <location>
        <begin position="1"/>
        <end position="13"/>
    </location>
</feature>
<dbReference type="InterPro" id="IPR005162">
    <property type="entry name" value="Retrotrans_gag_dom"/>
</dbReference>
<dbReference type="SUPFAM" id="SSF54160">
    <property type="entry name" value="Chromo domain-like"/>
    <property type="match status" value="1"/>
</dbReference>
<dbReference type="OMA" id="ESAATWE"/>
<dbReference type="EMBL" id="CM035429">
    <property type="protein sequence ID" value="KAH7300182.1"/>
    <property type="molecule type" value="Genomic_DNA"/>
</dbReference>
<organism evidence="3 4">
    <name type="scientific">Ceratopteris richardii</name>
    <name type="common">Triangle waterfern</name>
    <dbReference type="NCBI Taxonomy" id="49495"/>
    <lineage>
        <taxon>Eukaryota</taxon>
        <taxon>Viridiplantae</taxon>
        <taxon>Streptophyta</taxon>
        <taxon>Embryophyta</taxon>
        <taxon>Tracheophyta</taxon>
        <taxon>Polypodiopsida</taxon>
        <taxon>Polypodiidae</taxon>
        <taxon>Polypodiales</taxon>
        <taxon>Pteridineae</taxon>
        <taxon>Pteridaceae</taxon>
        <taxon>Parkerioideae</taxon>
        <taxon>Ceratopteris</taxon>
    </lineage>
</organism>
<feature type="domain" description="Chromo" evidence="2">
    <location>
        <begin position="425"/>
        <end position="485"/>
    </location>
</feature>
<dbReference type="OrthoDB" id="5554229at2759"/>